<feature type="compositionally biased region" description="Polar residues" evidence="1">
    <location>
        <begin position="73"/>
        <end position="82"/>
    </location>
</feature>
<accession>A0A2G5UEP5</accession>
<organism evidence="2 3">
    <name type="scientific">Caenorhabditis nigoni</name>
    <dbReference type="NCBI Taxonomy" id="1611254"/>
    <lineage>
        <taxon>Eukaryota</taxon>
        <taxon>Metazoa</taxon>
        <taxon>Ecdysozoa</taxon>
        <taxon>Nematoda</taxon>
        <taxon>Chromadorea</taxon>
        <taxon>Rhabditida</taxon>
        <taxon>Rhabditina</taxon>
        <taxon>Rhabditomorpha</taxon>
        <taxon>Rhabditoidea</taxon>
        <taxon>Rhabditidae</taxon>
        <taxon>Peloderinae</taxon>
        <taxon>Caenorhabditis</taxon>
    </lineage>
</organism>
<dbReference type="Proteomes" id="UP000230233">
    <property type="component" value="Chromosome III"/>
</dbReference>
<name>A0A2G5UEP5_9PELO</name>
<evidence type="ECO:0000313" key="3">
    <source>
        <dbReference type="Proteomes" id="UP000230233"/>
    </source>
</evidence>
<comment type="caution">
    <text evidence="2">The sequence shown here is derived from an EMBL/GenBank/DDBJ whole genome shotgun (WGS) entry which is preliminary data.</text>
</comment>
<protein>
    <submittedName>
        <fullName evidence="2">Uncharacterized protein</fullName>
    </submittedName>
</protein>
<reference evidence="3" key="1">
    <citation type="submission" date="2017-10" db="EMBL/GenBank/DDBJ databases">
        <title>Rapid genome shrinkage in a self-fertile nematode reveals novel sperm competition proteins.</title>
        <authorList>
            <person name="Yin D."/>
            <person name="Schwarz E.M."/>
            <person name="Thomas C.G."/>
            <person name="Felde R.L."/>
            <person name="Korf I.F."/>
            <person name="Cutter A.D."/>
            <person name="Schartner C.M."/>
            <person name="Ralston E.J."/>
            <person name="Meyer B.J."/>
            <person name="Haag E.S."/>
        </authorList>
    </citation>
    <scope>NUCLEOTIDE SEQUENCE [LARGE SCALE GENOMIC DNA]</scope>
    <source>
        <strain evidence="3">JU1422</strain>
    </source>
</reference>
<feature type="compositionally biased region" description="Low complexity" evidence="1">
    <location>
        <begin position="110"/>
        <end position="127"/>
    </location>
</feature>
<evidence type="ECO:0000313" key="2">
    <source>
        <dbReference type="EMBL" id="PIC38037.1"/>
    </source>
</evidence>
<gene>
    <name evidence="2" type="primary">Cni-F26F4.6</name>
    <name evidence="2" type="synonym">Cnig_chr_III.g10180</name>
    <name evidence="2" type="ORF">B9Z55_010180</name>
</gene>
<dbReference type="AlphaFoldDB" id="A0A2G5UEP5"/>
<dbReference type="EMBL" id="PDUG01000003">
    <property type="protein sequence ID" value="PIC38037.1"/>
    <property type="molecule type" value="Genomic_DNA"/>
</dbReference>
<feature type="region of interest" description="Disordered" evidence="1">
    <location>
        <begin position="62"/>
        <end position="148"/>
    </location>
</feature>
<dbReference type="STRING" id="1611254.A0A2G5UEP5"/>
<proteinExistence type="predicted"/>
<evidence type="ECO:0000256" key="1">
    <source>
        <dbReference type="SAM" id="MobiDB-lite"/>
    </source>
</evidence>
<keyword evidence="3" id="KW-1185">Reference proteome</keyword>
<sequence>MNSNNQELQYPLPPIPQARSISDLVRVEVEEPPRKMRLMFGEAQVVSLRSDGLRSRMMRTMMKKTQKQKSDSLDQNSSSTTLDEVIDEVASGQVGSTVSETEIPEPTACSSSSFESVEVETSSSGESNSEESKKTCPTSGNRSYHPPKQFHAASTMITHKRKWTYQTSCHINAEEQKDDNQIGYAPDPFLPMPRGRRNEISTATRMNYAAQRVDNRKFRGQAKAYQSVRQTEDRDSITCEKCKMKYFSESRKIQERITYISSAHEEVLPTVVFYCPVCKESTNAAF</sequence>
<dbReference type="OrthoDB" id="5814218at2759"/>